<dbReference type="InterPro" id="IPR016084">
    <property type="entry name" value="Haem_Oase-like_multi-hlx"/>
</dbReference>
<dbReference type="EMBL" id="LJSX01000003">
    <property type="protein sequence ID" value="KPQ12115.1"/>
    <property type="molecule type" value="Genomic_DNA"/>
</dbReference>
<reference evidence="1 3" key="1">
    <citation type="submission" date="2015-09" db="EMBL/GenBank/DDBJ databases">
        <title>Identification and resolution of microdiversity through metagenomic sequencing of parallel consortia.</title>
        <authorList>
            <person name="Nelson W.C."/>
            <person name="Romine M.F."/>
            <person name="Lindemann S.R."/>
        </authorList>
    </citation>
    <scope>NUCLEOTIDE SEQUENCE [LARGE SCALE GENOMIC DNA]</scope>
    <source>
        <strain evidence="1">HL-109</strain>
    </source>
</reference>
<gene>
    <name evidence="2" type="ORF">GA0071312_0446</name>
    <name evidence="1" type="ORF">HLUCCO17_02850</name>
</gene>
<reference evidence="2 4" key="2">
    <citation type="submission" date="2016-08" db="EMBL/GenBank/DDBJ databases">
        <authorList>
            <person name="Varghese N."/>
            <person name="Submissions Spin"/>
        </authorList>
    </citation>
    <scope>NUCLEOTIDE SEQUENCE [LARGE SCALE GENOMIC DNA]</scope>
    <source>
        <strain evidence="2 4">HL-109</strain>
    </source>
</reference>
<dbReference type="Gene3D" id="1.20.910.10">
    <property type="entry name" value="Heme oxygenase-like"/>
    <property type="match status" value="1"/>
</dbReference>
<protein>
    <submittedName>
        <fullName evidence="1">Heme oxygenase</fullName>
    </submittedName>
</protein>
<dbReference type="RefSeq" id="WP_074443438.1">
    <property type="nucleotide sequence ID" value="NZ_FMBM01000001.1"/>
</dbReference>
<dbReference type="SUPFAM" id="SSF48613">
    <property type="entry name" value="Heme oxygenase-like"/>
    <property type="match status" value="1"/>
</dbReference>
<evidence type="ECO:0000313" key="4">
    <source>
        <dbReference type="Proteomes" id="UP000182800"/>
    </source>
</evidence>
<dbReference type="EMBL" id="FMBM01000001">
    <property type="protein sequence ID" value="SCC78708.1"/>
    <property type="molecule type" value="Genomic_DNA"/>
</dbReference>
<dbReference type="OrthoDB" id="9149607at2"/>
<sequence>MPNAPGRGKPKQLSLALRRVTRSLHDVSEERFDTLSRLAPERIATHLAMMTRMLLAWHAAATGNRAANSVPRVLARAMAGHEAAVSAADGASPPLLPVPLARFTLMNRAEAIGSAYTICGAALGLRPALRSAAPSGPEEQQRMEGLACAGAAMQQRWRGMRRAIDLWGLEHPHMQADVLAGACTAFCVALTILDAMVEQNMMEASRHA</sequence>
<dbReference type="PATRIC" id="fig|1653334.4.peg.3172"/>
<dbReference type="Proteomes" id="UP000050497">
    <property type="component" value="Unassembled WGS sequence"/>
</dbReference>
<keyword evidence="4" id="KW-1185">Reference proteome</keyword>
<evidence type="ECO:0000313" key="1">
    <source>
        <dbReference type="EMBL" id="KPQ12115.1"/>
    </source>
</evidence>
<name>A0A0P8AAG5_9HYPH</name>
<dbReference type="AlphaFoldDB" id="A0A0P8AAG5"/>
<organism evidence="1 3">
    <name type="scientific">Saliniramus fredricksonii</name>
    <dbReference type="NCBI Taxonomy" id="1653334"/>
    <lineage>
        <taxon>Bacteria</taxon>
        <taxon>Pseudomonadati</taxon>
        <taxon>Pseudomonadota</taxon>
        <taxon>Alphaproteobacteria</taxon>
        <taxon>Hyphomicrobiales</taxon>
        <taxon>Salinarimonadaceae</taxon>
        <taxon>Saliniramus</taxon>
    </lineage>
</organism>
<accession>A0A0P8AAG5</accession>
<evidence type="ECO:0000313" key="3">
    <source>
        <dbReference type="Proteomes" id="UP000050497"/>
    </source>
</evidence>
<dbReference type="STRING" id="1653334.GA0071312_0446"/>
<dbReference type="Proteomes" id="UP000182800">
    <property type="component" value="Unassembled WGS sequence"/>
</dbReference>
<evidence type="ECO:0000313" key="2">
    <source>
        <dbReference type="EMBL" id="SCC78708.1"/>
    </source>
</evidence>
<comment type="caution">
    <text evidence="1">The sequence shown here is derived from an EMBL/GenBank/DDBJ whole genome shotgun (WGS) entry which is preliminary data.</text>
</comment>
<proteinExistence type="predicted"/>